<keyword evidence="2" id="KW-1185">Reference proteome</keyword>
<dbReference type="AlphaFoldDB" id="A0AAD7MFN1"/>
<sequence length="306" mass="33561">MPPKNRCQPRYFPQPGHKNTVIHDGCKDGRYFVVGAGHCGNGVFTDANIANTQTDGFSGYVKRSAKRWTGVGGVKDIWASFCDQLHQDGCHNDGRLPDGWNAATPVACNCPAPAATAAPAPAPTAPAPPRRRACTCASRRRLAIPNTAPTQNQRIWPVPRVPALRTLERIAEPASCSAALPAHPTHDVQRATHARTLEPIRWGAIRWKLVDGERDGLYIGLRVIGVLLSSPAASEHDTNYFYDSDSDTDGGDERLQTRFWAVRGLDTIFSGEEEAFDALRQNMGCLKYMQLLSSTSVAKLDRFKRK</sequence>
<dbReference type="EMBL" id="JARKIB010000315">
    <property type="protein sequence ID" value="KAJ7715060.1"/>
    <property type="molecule type" value="Genomic_DNA"/>
</dbReference>
<gene>
    <name evidence="1" type="ORF">B0H16DRAFT_1742277</name>
</gene>
<evidence type="ECO:0000313" key="2">
    <source>
        <dbReference type="Proteomes" id="UP001215598"/>
    </source>
</evidence>
<dbReference type="Proteomes" id="UP001215598">
    <property type="component" value="Unassembled WGS sequence"/>
</dbReference>
<protein>
    <submittedName>
        <fullName evidence="1">Uncharacterized protein</fullName>
    </submittedName>
</protein>
<comment type="caution">
    <text evidence="1">The sequence shown here is derived from an EMBL/GenBank/DDBJ whole genome shotgun (WGS) entry which is preliminary data.</text>
</comment>
<proteinExistence type="predicted"/>
<organism evidence="1 2">
    <name type="scientific">Mycena metata</name>
    <dbReference type="NCBI Taxonomy" id="1033252"/>
    <lineage>
        <taxon>Eukaryota</taxon>
        <taxon>Fungi</taxon>
        <taxon>Dikarya</taxon>
        <taxon>Basidiomycota</taxon>
        <taxon>Agaricomycotina</taxon>
        <taxon>Agaricomycetes</taxon>
        <taxon>Agaricomycetidae</taxon>
        <taxon>Agaricales</taxon>
        <taxon>Marasmiineae</taxon>
        <taxon>Mycenaceae</taxon>
        <taxon>Mycena</taxon>
    </lineage>
</organism>
<evidence type="ECO:0000313" key="1">
    <source>
        <dbReference type="EMBL" id="KAJ7715060.1"/>
    </source>
</evidence>
<name>A0AAD7MFN1_9AGAR</name>
<reference evidence="1" key="1">
    <citation type="submission" date="2023-03" db="EMBL/GenBank/DDBJ databases">
        <title>Massive genome expansion in bonnet fungi (Mycena s.s.) driven by repeated elements and novel gene families across ecological guilds.</title>
        <authorList>
            <consortium name="Lawrence Berkeley National Laboratory"/>
            <person name="Harder C.B."/>
            <person name="Miyauchi S."/>
            <person name="Viragh M."/>
            <person name="Kuo A."/>
            <person name="Thoen E."/>
            <person name="Andreopoulos B."/>
            <person name="Lu D."/>
            <person name="Skrede I."/>
            <person name="Drula E."/>
            <person name="Henrissat B."/>
            <person name="Morin E."/>
            <person name="Kohler A."/>
            <person name="Barry K."/>
            <person name="LaButti K."/>
            <person name="Morin E."/>
            <person name="Salamov A."/>
            <person name="Lipzen A."/>
            <person name="Mereny Z."/>
            <person name="Hegedus B."/>
            <person name="Baldrian P."/>
            <person name="Stursova M."/>
            <person name="Weitz H."/>
            <person name="Taylor A."/>
            <person name="Grigoriev I.V."/>
            <person name="Nagy L.G."/>
            <person name="Martin F."/>
            <person name="Kauserud H."/>
        </authorList>
    </citation>
    <scope>NUCLEOTIDE SEQUENCE</scope>
    <source>
        <strain evidence="1">CBHHK182m</strain>
    </source>
</reference>
<accession>A0AAD7MFN1</accession>